<evidence type="ECO:0000313" key="3">
    <source>
        <dbReference type="EMBL" id="GMI08497.1"/>
    </source>
</evidence>
<name>A0A9W7CL69_9STRA</name>
<keyword evidence="2" id="KW-1133">Transmembrane helix</keyword>
<keyword evidence="2" id="KW-0472">Membrane</keyword>
<evidence type="ECO:0000256" key="2">
    <source>
        <dbReference type="SAM" id="Phobius"/>
    </source>
</evidence>
<feature type="region of interest" description="Disordered" evidence="1">
    <location>
        <begin position="450"/>
        <end position="503"/>
    </location>
</feature>
<feature type="compositionally biased region" description="Basic and acidic residues" evidence="1">
    <location>
        <begin position="86"/>
        <end position="98"/>
    </location>
</feature>
<feature type="compositionally biased region" description="Basic residues" evidence="1">
    <location>
        <begin position="460"/>
        <end position="472"/>
    </location>
</feature>
<evidence type="ECO:0000313" key="4">
    <source>
        <dbReference type="Proteomes" id="UP001165082"/>
    </source>
</evidence>
<keyword evidence="2" id="KW-0812">Transmembrane</keyword>
<organism evidence="3 4">
    <name type="scientific">Triparma retinervis</name>
    <dbReference type="NCBI Taxonomy" id="2557542"/>
    <lineage>
        <taxon>Eukaryota</taxon>
        <taxon>Sar</taxon>
        <taxon>Stramenopiles</taxon>
        <taxon>Ochrophyta</taxon>
        <taxon>Bolidophyceae</taxon>
        <taxon>Parmales</taxon>
        <taxon>Triparmaceae</taxon>
        <taxon>Triparma</taxon>
    </lineage>
</organism>
<feature type="transmembrane region" description="Helical" evidence="2">
    <location>
        <begin position="355"/>
        <end position="373"/>
    </location>
</feature>
<accession>A0A9W7CL69</accession>
<feature type="transmembrane region" description="Helical" evidence="2">
    <location>
        <begin position="577"/>
        <end position="596"/>
    </location>
</feature>
<feature type="transmembrane region" description="Helical" evidence="2">
    <location>
        <begin position="393"/>
        <end position="417"/>
    </location>
</feature>
<dbReference type="EMBL" id="BRXZ01000266">
    <property type="protein sequence ID" value="GMI08497.1"/>
    <property type="molecule type" value="Genomic_DNA"/>
</dbReference>
<feature type="region of interest" description="Disordered" evidence="1">
    <location>
        <begin position="54"/>
        <end position="98"/>
    </location>
</feature>
<dbReference type="AlphaFoldDB" id="A0A9W7CL69"/>
<comment type="caution">
    <text evidence="3">The sequence shown here is derived from an EMBL/GenBank/DDBJ whole genome shotgun (WGS) entry which is preliminary data.</text>
</comment>
<gene>
    <name evidence="3" type="ORF">TrRE_jg6051</name>
</gene>
<proteinExistence type="predicted"/>
<feature type="transmembrane region" description="Helical" evidence="2">
    <location>
        <begin position="134"/>
        <end position="156"/>
    </location>
</feature>
<keyword evidence="4" id="KW-1185">Reference proteome</keyword>
<feature type="transmembrane region" description="Helical" evidence="2">
    <location>
        <begin position="185"/>
        <end position="208"/>
    </location>
</feature>
<protein>
    <submittedName>
        <fullName evidence="3">Uncharacterized protein</fullName>
    </submittedName>
</protein>
<sequence>MNVQATLLRYKSDDMEALSGQEDHPAHAGTPNRPSLPPLTVDVGSAELDQTINANEEFAGPPSSGHARASPEKDGFTTKKPTNDLLADRRKSRQERQDDIKKLVSNVSGATSVRKHLKEGVDSDIAVKFNKKEFFLSMLYETLPPVIFSPLAAIILEGPTRAYHLVNHRLFLPIDKSYQKGNPAIIPFFWVVFIPIIYMGSISVILFITHRKELENKVDGWEVFLAYFAFLCRNGILSIKYAYYGHDELEGVRSPAPDWTDSHQSRKLIGAGWRYPLEHQHLVEDELAEAQDLIDVNLGAPSFKVHCPKAAAFLRKFDCHPDYKADNKHNAENEVSAAFVVHQFVRMAFSDDIPFGFNAFIANWIPLLMAQLPNWMRYSKGQAAFGENHLEKFIFAGLFINRFMFFAQLFLFGYIAVHDFNRRRKCMKFLGKMTQYPGVLLSDFLLPKNSKGQKKDKANAKKKKKLDAKKKKEGGGKIHMEDDDSEKDAEVGGLHPKKTDATTIDDPEIEGLRLYVDLRERGNAFAWVLSRRTAKAFGEGYFNRIQAYVGVLFLYAVVAMVTLNVLFWSNLNHYVSTIYYIILKTIFIAICVLTGISEATKLQELVTYHRMILKNEIFAIDQTLTDNKLALRDDGGGSTSTPGLHKMQGPPVVKSTNLMSPYRKNTPKPRTFKELQDVEEQLLAAKTILKSADDLIGYQEEIHMPVNVMGVHATQGVYNSTIGILLTFAVLAVEGYSSGGLEYVDGWATFGGSGSGGSSFVYVSHNSNSSIHN</sequence>
<evidence type="ECO:0000256" key="1">
    <source>
        <dbReference type="SAM" id="MobiDB-lite"/>
    </source>
</evidence>
<feature type="transmembrane region" description="Helical" evidence="2">
    <location>
        <begin position="547"/>
        <end position="571"/>
    </location>
</feature>
<dbReference type="OrthoDB" id="191180at2759"/>
<feature type="region of interest" description="Disordered" evidence="1">
    <location>
        <begin position="1"/>
        <end position="41"/>
    </location>
</feature>
<dbReference type="Proteomes" id="UP001165082">
    <property type="component" value="Unassembled WGS sequence"/>
</dbReference>
<reference evidence="3" key="1">
    <citation type="submission" date="2022-07" db="EMBL/GenBank/DDBJ databases">
        <title>Genome analysis of Parmales, a sister group of diatoms, reveals the evolutionary specialization of diatoms from phago-mixotrophs to photoautotrophs.</title>
        <authorList>
            <person name="Ban H."/>
            <person name="Sato S."/>
            <person name="Yoshikawa S."/>
            <person name="Kazumasa Y."/>
            <person name="Nakamura Y."/>
            <person name="Ichinomiya M."/>
            <person name="Saitoh K."/>
            <person name="Sato N."/>
            <person name="Blanc-Mathieu R."/>
            <person name="Endo H."/>
            <person name="Kuwata A."/>
            <person name="Ogata H."/>
        </authorList>
    </citation>
    <scope>NUCLEOTIDE SEQUENCE</scope>
</reference>